<keyword evidence="6" id="KW-0406">Ion transport</keyword>
<gene>
    <name evidence="6 7" type="primary">nhaA</name>
    <name evidence="7" type="ORF">DJ018_01020</name>
</gene>
<dbReference type="Gene3D" id="1.20.1530.10">
    <property type="entry name" value="Na+/H+ antiporter like domain"/>
    <property type="match status" value="1"/>
</dbReference>
<keyword evidence="2 6" id="KW-1003">Cell membrane</keyword>
<feature type="transmembrane region" description="Helical" evidence="6">
    <location>
        <begin position="206"/>
        <end position="238"/>
    </location>
</feature>
<proteinExistence type="inferred from homology"/>
<dbReference type="PANTHER" id="PTHR30341:SF0">
    <property type="entry name" value="NA(+)_H(+) ANTIPORTER NHAA"/>
    <property type="match status" value="1"/>
</dbReference>
<sequence>MARRITLDFLRTESASGVVLAAAALAAVAMANSPLAPRYFEFIGAPFTVQFGAFHETRSVLAWVRDGLMAIFFFVLGLEVKHEALRGELANPRRLALPIAAALGGLLAPAVIYLLLNTGSGPALAGWPATTGTDMAIAMAALALAGPRTPPALRTFLLTIAILQNLGAVAISGVLAGDPVSLPALGGGATALALMFLMGRWRRAPYLFYGLGFILVWAFALKAGLSTALAGIAAAMAVPIEPRKPHRPGVTEDFVEGLHPYVAYFVLPLFAFTAAGVSFRELAVSNVASPVALGTALALAVGKPLGIFGACALLIALKKARRPTGAGWADILGVSLLCGAGFTLSLYLGQLALEASPAQAQMRLGVVAGSVISTLAGLAVLGWARARRLRPA</sequence>
<dbReference type="InterPro" id="IPR004670">
    <property type="entry name" value="NhaA"/>
</dbReference>
<dbReference type="GO" id="GO:0015385">
    <property type="term" value="F:sodium:proton antiporter activity"/>
    <property type="evidence" value="ECO:0007669"/>
    <property type="project" value="UniProtKB-UniRule"/>
</dbReference>
<dbReference type="InterPro" id="IPR023171">
    <property type="entry name" value="Na/H_antiporter_dom_sf"/>
</dbReference>
<dbReference type="PANTHER" id="PTHR30341">
    <property type="entry name" value="SODIUM ION/PROTON ANTIPORTER NHAA-RELATED"/>
    <property type="match status" value="1"/>
</dbReference>
<feature type="transmembrane region" description="Helical" evidence="6">
    <location>
        <begin position="258"/>
        <end position="279"/>
    </location>
</feature>
<evidence type="ECO:0000256" key="1">
    <source>
        <dbReference type="ARBA" id="ARBA00004429"/>
    </source>
</evidence>
<keyword evidence="8" id="KW-1185">Reference proteome</keyword>
<keyword evidence="4 6" id="KW-1133">Transmembrane helix</keyword>
<keyword evidence="3 6" id="KW-0812">Transmembrane</keyword>
<protein>
    <recommendedName>
        <fullName evidence="6">Na(+)/H(+) antiporter NhaA</fullName>
    </recommendedName>
    <alternativeName>
        <fullName evidence="6">Sodium/proton antiporter NhaA</fullName>
    </alternativeName>
</protein>
<keyword evidence="6" id="KW-0915">Sodium</keyword>
<evidence type="ECO:0000256" key="4">
    <source>
        <dbReference type="ARBA" id="ARBA00022989"/>
    </source>
</evidence>
<feature type="transmembrane region" description="Helical" evidence="6">
    <location>
        <begin position="182"/>
        <end position="199"/>
    </location>
</feature>
<comment type="function">
    <text evidence="6">Na(+)/H(+) antiporter that extrudes sodium in exchange for external protons.</text>
</comment>
<organism evidence="7 8">
    <name type="scientific">Phenylobacterium deserti</name>
    <dbReference type="NCBI Taxonomy" id="1914756"/>
    <lineage>
        <taxon>Bacteria</taxon>
        <taxon>Pseudomonadati</taxon>
        <taxon>Pseudomonadota</taxon>
        <taxon>Alphaproteobacteria</taxon>
        <taxon>Caulobacterales</taxon>
        <taxon>Caulobacteraceae</taxon>
        <taxon>Phenylobacterium</taxon>
    </lineage>
</organism>
<evidence type="ECO:0000256" key="2">
    <source>
        <dbReference type="ARBA" id="ARBA00022475"/>
    </source>
</evidence>
<keyword evidence="6" id="KW-0739">Sodium transport</keyword>
<dbReference type="OrthoDB" id="9808135at2"/>
<dbReference type="NCBIfam" id="TIGR00773">
    <property type="entry name" value="NhaA"/>
    <property type="match status" value="1"/>
</dbReference>
<feature type="transmembrane region" description="Helical" evidence="6">
    <location>
        <begin position="364"/>
        <end position="384"/>
    </location>
</feature>
<feature type="transmembrane region" description="Helical" evidence="6">
    <location>
        <begin position="122"/>
        <end position="144"/>
    </location>
</feature>
<feature type="transmembrane region" description="Helical" evidence="6">
    <location>
        <begin position="95"/>
        <end position="116"/>
    </location>
</feature>
<feature type="transmembrane region" description="Helical" evidence="6">
    <location>
        <begin position="291"/>
        <end position="316"/>
    </location>
</feature>
<name>A0A328ASV8_9CAUL</name>
<dbReference type="GO" id="GO:0006885">
    <property type="term" value="P:regulation of pH"/>
    <property type="evidence" value="ECO:0007669"/>
    <property type="project" value="UniProtKB-UniRule"/>
</dbReference>
<evidence type="ECO:0000313" key="7">
    <source>
        <dbReference type="EMBL" id="RAK56594.1"/>
    </source>
</evidence>
<comment type="subcellular location">
    <subcellularLocation>
        <location evidence="1">Cell inner membrane</location>
        <topology evidence="1">Multi-pass membrane protein</topology>
    </subcellularLocation>
    <subcellularLocation>
        <location evidence="6">Cell membrane</location>
        <topology evidence="6">Multi-pass membrane protein</topology>
    </subcellularLocation>
</comment>
<dbReference type="Proteomes" id="UP000249725">
    <property type="component" value="Unassembled WGS sequence"/>
</dbReference>
<reference evidence="8" key="1">
    <citation type="submission" date="2018-05" db="EMBL/GenBank/DDBJ databases">
        <authorList>
            <person name="Li X."/>
        </authorList>
    </citation>
    <scope>NUCLEOTIDE SEQUENCE [LARGE SCALE GENOMIC DNA]</scope>
    <source>
        <strain evidence="8">YIM 73061</strain>
    </source>
</reference>
<keyword evidence="5 6" id="KW-0472">Membrane</keyword>
<keyword evidence="6" id="KW-0813">Transport</keyword>
<feature type="transmembrane region" description="Helical" evidence="6">
    <location>
        <begin position="156"/>
        <end position="176"/>
    </location>
</feature>
<dbReference type="GO" id="GO:0005886">
    <property type="term" value="C:plasma membrane"/>
    <property type="evidence" value="ECO:0007669"/>
    <property type="project" value="UniProtKB-SubCell"/>
</dbReference>
<keyword evidence="6" id="KW-0050">Antiport</keyword>
<feature type="transmembrane region" description="Helical" evidence="6">
    <location>
        <begin position="60"/>
        <end position="80"/>
    </location>
</feature>
<dbReference type="EMBL" id="QFYR01000001">
    <property type="protein sequence ID" value="RAK56594.1"/>
    <property type="molecule type" value="Genomic_DNA"/>
</dbReference>
<accession>A0A328ASV8</accession>
<evidence type="ECO:0000313" key="8">
    <source>
        <dbReference type="Proteomes" id="UP000249725"/>
    </source>
</evidence>
<evidence type="ECO:0000256" key="5">
    <source>
        <dbReference type="ARBA" id="ARBA00023136"/>
    </source>
</evidence>
<comment type="catalytic activity">
    <reaction evidence="6">
        <text>Na(+)(in) + 2 H(+)(out) = Na(+)(out) + 2 H(+)(in)</text>
        <dbReference type="Rhea" id="RHEA:29251"/>
        <dbReference type="ChEBI" id="CHEBI:15378"/>
        <dbReference type="ChEBI" id="CHEBI:29101"/>
    </reaction>
</comment>
<dbReference type="Pfam" id="PF06965">
    <property type="entry name" value="Na_H_antiport_1"/>
    <property type="match status" value="1"/>
</dbReference>
<evidence type="ECO:0000256" key="3">
    <source>
        <dbReference type="ARBA" id="ARBA00022692"/>
    </source>
</evidence>
<dbReference type="AlphaFoldDB" id="A0A328ASV8"/>
<comment type="similarity">
    <text evidence="6">Belongs to the NhaA Na(+)/H(+) (TC 2.A.33) antiporter family.</text>
</comment>
<comment type="caution">
    <text evidence="7">The sequence shown here is derived from an EMBL/GenBank/DDBJ whole genome shotgun (WGS) entry which is preliminary data.</text>
</comment>
<feature type="transmembrane region" description="Helical" evidence="6">
    <location>
        <begin position="328"/>
        <end position="352"/>
    </location>
</feature>
<evidence type="ECO:0000256" key="6">
    <source>
        <dbReference type="HAMAP-Rule" id="MF_01844"/>
    </source>
</evidence>
<dbReference type="HAMAP" id="MF_01844">
    <property type="entry name" value="NhaA"/>
    <property type="match status" value="1"/>
</dbReference>
<dbReference type="RefSeq" id="WP_111512945.1">
    <property type="nucleotide sequence ID" value="NZ_QFYR01000001.1"/>
</dbReference>